<reference evidence="9 10" key="1">
    <citation type="journal article" date="2018" name="PLoS Genet.">
        <title>Population sequencing reveals clonal diversity and ancestral inbreeding in the grapevine cultivar Chardonnay.</title>
        <authorList>
            <person name="Roach M.J."/>
            <person name="Johnson D.L."/>
            <person name="Bohlmann J."/>
            <person name="van Vuuren H.J."/>
            <person name="Jones S.J."/>
            <person name="Pretorius I.S."/>
            <person name="Schmidt S.A."/>
            <person name="Borneman A.R."/>
        </authorList>
    </citation>
    <scope>NUCLEOTIDE SEQUENCE [LARGE SCALE GENOMIC DNA]</scope>
    <source>
        <strain evidence="10">cv. Chardonnay</strain>
        <tissue evidence="9">Leaf</tissue>
    </source>
</reference>
<dbReference type="PANTHER" id="PTHR37984:SF5">
    <property type="entry name" value="PROTEIN NYNRIN-LIKE"/>
    <property type="match status" value="1"/>
</dbReference>
<evidence type="ECO:0000256" key="4">
    <source>
        <dbReference type="ARBA" id="ARBA00022759"/>
    </source>
</evidence>
<feature type="domain" description="Reverse transcriptase RNase H-like" evidence="7">
    <location>
        <begin position="129"/>
        <end position="204"/>
    </location>
</feature>
<dbReference type="Pfam" id="PF17917">
    <property type="entry name" value="RT_RNaseH"/>
    <property type="match status" value="1"/>
</dbReference>
<evidence type="ECO:0000313" key="9">
    <source>
        <dbReference type="EMBL" id="RVW18302.1"/>
    </source>
</evidence>
<keyword evidence="6" id="KW-0695">RNA-directed DNA polymerase</keyword>
<keyword evidence="1" id="KW-0808">Transferase</keyword>
<dbReference type="InterPro" id="IPR050951">
    <property type="entry name" value="Retrovirus_Pol_polyprotein"/>
</dbReference>
<dbReference type="InterPro" id="IPR043502">
    <property type="entry name" value="DNA/RNA_pol_sf"/>
</dbReference>
<evidence type="ECO:0000259" key="8">
    <source>
        <dbReference type="Pfam" id="PF17921"/>
    </source>
</evidence>
<dbReference type="GO" id="GO:0003964">
    <property type="term" value="F:RNA-directed DNA polymerase activity"/>
    <property type="evidence" value="ECO:0007669"/>
    <property type="project" value="UniProtKB-KW"/>
</dbReference>
<evidence type="ECO:0000256" key="3">
    <source>
        <dbReference type="ARBA" id="ARBA00022722"/>
    </source>
</evidence>
<dbReference type="GO" id="GO:0004519">
    <property type="term" value="F:endonuclease activity"/>
    <property type="evidence" value="ECO:0007669"/>
    <property type="project" value="UniProtKB-KW"/>
</dbReference>
<dbReference type="CDD" id="cd09274">
    <property type="entry name" value="RNase_HI_RT_Ty3"/>
    <property type="match status" value="1"/>
</dbReference>
<dbReference type="PANTHER" id="PTHR37984">
    <property type="entry name" value="PROTEIN CBG26694"/>
    <property type="match status" value="1"/>
</dbReference>
<dbReference type="GO" id="GO:0016787">
    <property type="term" value="F:hydrolase activity"/>
    <property type="evidence" value="ECO:0007669"/>
    <property type="project" value="UniProtKB-KW"/>
</dbReference>
<dbReference type="AlphaFoldDB" id="A0A438C4X4"/>
<sequence>MLRTYSEVVARALVIEREMEEAQKKVTHPQQQPRKQEWYSGTTDWAKDQGDVMNVVRQWKPGGMLEQGQQGRFYAMRSQNAESNALVVRWKQTPMGDKVETKWIYLRSGYHQLRIRESDIPKTAFHTRGRVVAYASRPLKNYEQNYLTHNLELEAIVFALNLWRHYLYGENFDGFSDHKSLKYIFSQKDLSARQRRWMETLEDFNFTLQYHPRKANVIADGLSRKAQFVLSGLPTILHKAIQAQRKGTELEGMYSNNGSSGEGEVMKEAHQSRFTIHPGETKMYHDLRRQCWWQGMKWDIAEFLSKC</sequence>
<dbReference type="Gene3D" id="1.10.340.70">
    <property type="match status" value="1"/>
</dbReference>
<organism evidence="9 10">
    <name type="scientific">Vitis vinifera</name>
    <name type="common">Grape</name>
    <dbReference type="NCBI Taxonomy" id="29760"/>
    <lineage>
        <taxon>Eukaryota</taxon>
        <taxon>Viridiplantae</taxon>
        <taxon>Streptophyta</taxon>
        <taxon>Embryophyta</taxon>
        <taxon>Tracheophyta</taxon>
        <taxon>Spermatophyta</taxon>
        <taxon>Magnoliopsida</taxon>
        <taxon>eudicotyledons</taxon>
        <taxon>Gunneridae</taxon>
        <taxon>Pentapetalae</taxon>
        <taxon>rosids</taxon>
        <taxon>Vitales</taxon>
        <taxon>Vitaceae</taxon>
        <taxon>Viteae</taxon>
        <taxon>Vitis</taxon>
    </lineage>
</organism>
<protein>
    <submittedName>
        <fullName evidence="9">Retrovirus-related Pol polyprotein from transposon opus</fullName>
    </submittedName>
</protein>
<dbReference type="EMBL" id="QGNW01002536">
    <property type="protein sequence ID" value="RVW18302.1"/>
    <property type="molecule type" value="Genomic_DNA"/>
</dbReference>
<keyword evidence="4" id="KW-0255">Endonuclease</keyword>
<evidence type="ECO:0000256" key="2">
    <source>
        <dbReference type="ARBA" id="ARBA00022695"/>
    </source>
</evidence>
<evidence type="ECO:0000256" key="1">
    <source>
        <dbReference type="ARBA" id="ARBA00022679"/>
    </source>
</evidence>
<evidence type="ECO:0000256" key="5">
    <source>
        <dbReference type="ARBA" id="ARBA00022801"/>
    </source>
</evidence>
<proteinExistence type="predicted"/>
<feature type="domain" description="Integrase zinc-binding" evidence="8">
    <location>
        <begin position="264"/>
        <end position="307"/>
    </location>
</feature>
<evidence type="ECO:0000313" key="10">
    <source>
        <dbReference type="Proteomes" id="UP000288805"/>
    </source>
</evidence>
<dbReference type="SUPFAM" id="SSF56672">
    <property type="entry name" value="DNA/RNA polymerases"/>
    <property type="match status" value="1"/>
</dbReference>
<keyword evidence="3" id="KW-0540">Nuclease</keyword>
<name>A0A438C4X4_VITVI</name>
<dbReference type="InterPro" id="IPR041373">
    <property type="entry name" value="RT_RNaseH"/>
</dbReference>
<comment type="caution">
    <text evidence="9">The sequence shown here is derived from an EMBL/GenBank/DDBJ whole genome shotgun (WGS) entry which is preliminary data.</text>
</comment>
<gene>
    <name evidence="9" type="primary">pol_44</name>
    <name evidence="9" type="ORF">CK203_113006</name>
</gene>
<dbReference type="Pfam" id="PF17921">
    <property type="entry name" value="Integrase_H2C2"/>
    <property type="match status" value="1"/>
</dbReference>
<dbReference type="InterPro" id="IPR041588">
    <property type="entry name" value="Integrase_H2C2"/>
</dbReference>
<accession>A0A438C4X4</accession>
<dbReference type="Proteomes" id="UP000288805">
    <property type="component" value="Unassembled WGS sequence"/>
</dbReference>
<keyword evidence="5" id="KW-0378">Hydrolase</keyword>
<evidence type="ECO:0000256" key="6">
    <source>
        <dbReference type="ARBA" id="ARBA00022918"/>
    </source>
</evidence>
<keyword evidence="2" id="KW-0548">Nucleotidyltransferase</keyword>
<evidence type="ECO:0000259" key="7">
    <source>
        <dbReference type="Pfam" id="PF17917"/>
    </source>
</evidence>